<dbReference type="GeneID" id="30150563"/>
<proteinExistence type="predicted"/>
<accession>A0A1E3R0V2</accession>
<organism evidence="1 2">
    <name type="scientific">Babjeviella inositovora NRRL Y-12698</name>
    <dbReference type="NCBI Taxonomy" id="984486"/>
    <lineage>
        <taxon>Eukaryota</taxon>
        <taxon>Fungi</taxon>
        <taxon>Dikarya</taxon>
        <taxon>Ascomycota</taxon>
        <taxon>Saccharomycotina</taxon>
        <taxon>Pichiomycetes</taxon>
        <taxon>Serinales incertae sedis</taxon>
        <taxon>Babjeviella</taxon>
    </lineage>
</organism>
<sequence>MPETKSDTDSALCTRVLTRVRCVIIHRFPEKPKKKVHEKETRRLYYSLQIWLVCLVGNIKATRSPAYLTSASLSYPSRHILLHSQ</sequence>
<evidence type="ECO:0000313" key="1">
    <source>
        <dbReference type="EMBL" id="ODQ83017.1"/>
    </source>
</evidence>
<dbReference type="Proteomes" id="UP000094336">
    <property type="component" value="Unassembled WGS sequence"/>
</dbReference>
<dbReference type="EMBL" id="KV454426">
    <property type="protein sequence ID" value="ODQ83017.1"/>
    <property type="molecule type" value="Genomic_DNA"/>
</dbReference>
<keyword evidence="2" id="KW-1185">Reference proteome</keyword>
<evidence type="ECO:0000313" key="2">
    <source>
        <dbReference type="Proteomes" id="UP000094336"/>
    </source>
</evidence>
<gene>
    <name evidence="1" type="ORF">BABINDRAFT_79702</name>
</gene>
<name>A0A1E3R0V2_9ASCO</name>
<dbReference type="AlphaFoldDB" id="A0A1E3R0V2"/>
<reference evidence="2" key="1">
    <citation type="submission" date="2016-05" db="EMBL/GenBank/DDBJ databases">
        <title>Comparative genomics of biotechnologically important yeasts.</title>
        <authorList>
            <consortium name="DOE Joint Genome Institute"/>
            <person name="Riley R."/>
            <person name="Haridas S."/>
            <person name="Wolfe K.H."/>
            <person name="Lopes M.R."/>
            <person name="Hittinger C.T."/>
            <person name="Goker M."/>
            <person name="Salamov A."/>
            <person name="Wisecaver J."/>
            <person name="Long T.M."/>
            <person name="Aerts A.L."/>
            <person name="Barry K."/>
            <person name="Choi C."/>
            <person name="Clum A."/>
            <person name="Coughlan A.Y."/>
            <person name="Deshpande S."/>
            <person name="Douglass A.P."/>
            <person name="Hanson S.J."/>
            <person name="Klenk H.-P."/>
            <person name="Labutti K."/>
            <person name="Lapidus A."/>
            <person name="Lindquist E."/>
            <person name="Lipzen A."/>
            <person name="Meier-Kolthoff J.P."/>
            <person name="Ohm R.A."/>
            <person name="Otillar R.P."/>
            <person name="Pangilinan J."/>
            <person name="Peng Y."/>
            <person name="Rokas A."/>
            <person name="Rosa C.A."/>
            <person name="Scheuner C."/>
            <person name="Sibirny A.A."/>
            <person name="Slot J.C."/>
            <person name="Stielow J.B."/>
            <person name="Sun H."/>
            <person name="Kurtzman C.P."/>
            <person name="Blackwell M."/>
            <person name="Grigoriev I.V."/>
            <person name="Jeffries T.W."/>
        </authorList>
    </citation>
    <scope>NUCLEOTIDE SEQUENCE [LARGE SCALE GENOMIC DNA]</scope>
    <source>
        <strain evidence="2">NRRL Y-12698</strain>
    </source>
</reference>
<dbReference type="RefSeq" id="XP_018988345.1">
    <property type="nucleotide sequence ID" value="XM_019132710.1"/>
</dbReference>
<protein>
    <submittedName>
        <fullName evidence="1">Uncharacterized protein</fullName>
    </submittedName>
</protein>